<dbReference type="InterPro" id="IPR006059">
    <property type="entry name" value="SBP"/>
</dbReference>
<dbReference type="OrthoDB" id="8871943at2"/>
<keyword evidence="3" id="KW-0732">Signal</keyword>
<evidence type="ECO:0008006" key="6">
    <source>
        <dbReference type="Google" id="ProtNLM"/>
    </source>
</evidence>
<protein>
    <recommendedName>
        <fullName evidence="6">ABC transporter substrate-binding protein</fullName>
    </recommendedName>
</protein>
<dbReference type="PANTHER" id="PTHR43649:SF12">
    <property type="entry name" value="DIACETYLCHITOBIOSE BINDING PROTEIN DASA"/>
    <property type="match status" value="1"/>
</dbReference>
<evidence type="ECO:0000256" key="3">
    <source>
        <dbReference type="SAM" id="SignalP"/>
    </source>
</evidence>
<dbReference type="PANTHER" id="PTHR43649">
    <property type="entry name" value="ARABINOSE-BINDING PROTEIN-RELATED"/>
    <property type="match status" value="1"/>
</dbReference>
<dbReference type="Proteomes" id="UP000193391">
    <property type="component" value="Unassembled WGS sequence"/>
</dbReference>
<gene>
    <name evidence="4" type="ORF">TMES_18290</name>
</gene>
<dbReference type="CDD" id="cd13585">
    <property type="entry name" value="PBP2_TMBP_like"/>
    <property type="match status" value="1"/>
</dbReference>
<reference evidence="4 5" key="1">
    <citation type="submission" date="2014-03" db="EMBL/GenBank/DDBJ databases">
        <title>The draft genome sequence of Thalassospira mesophila JCM 18969.</title>
        <authorList>
            <person name="Lai Q."/>
            <person name="Shao Z."/>
        </authorList>
    </citation>
    <scope>NUCLEOTIDE SEQUENCE [LARGE SCALE GENOMIC DNA]</scope>
    <source>
        <strain evidence="4 5">JCM 18969</strain>
    </source>
</reference>
<proteinExistence type="inferred from homology"/>
<name>A0A1Y2KWD7_9PROT</name>
<evidence type="ECO:0000256" key="2">
    <source>
        <dbReference type="ARBA" id="ARBA00008520"/>
    </source>
</evidence>
<evidence type="ECO:0000256" key="1">
    <source>
        <dbReference type="ARBA" id="ARBA00004418"/>
    </source>
</evidence>
<keyword evidence="5" id="KW-1185">Reference proteome</keyword>
<comment type="subcellular location">
    <subcellularLocation>
        <location evidence="1">Periplasm</location>
    </subcellularLocation>
</comment>
<feature type="chain" id="PRO_5012056402" description="ABC transporter substrate-binding protein" evidence="3">
    <location>
        <begin position="24"/>
        <end position="425"/>
    </location>
</feature>
<organism evidence="4 5">
    <name type="scientific">Thalassospira mesophila</name>
    <dbReference type="NCBI Taxonomy" id="1293891"/>
    <lineage>
        <taxon>Bacteria</taxon>
        <taxon>Pseudomonadati</taxon>
        <taxon>Pseudomonadota</taxon>
        <taxon>Alphaproteobacteria</taxon>
        <taxon>Rhodospirillales</taxon>
        <taxon>Thalassospiraceae</taxon>
        <taxon>Thalassospira</taxon>
    </lineage>
</organism>
<evidence type="ECO:0000313" key="5">
    <source>
        <dbReference type="Proteomes" id="UP000193391"/>
    </source>
</evidence>
<dbReference type="InterPro" id="IPR050490">
    <property type="entry name" value="Bact_solute-bd_prot1"/>
</dbReference>
<dbReference type="Pfam" id="PF01547">
    <property type="entry name" value="SBP_bac_1"/>
    <property type="match status" value="1"/>
</dbReference>
<dbReference type="EMBL" id="JFKA01000011">
    <property type="protein sequence ID" value="OSQ36435.1"/>
    <property type="molecule type" value="Genomic_DNA"/>
</dbReference>
<accession>A0A1Y2KWD7</accession>
<dbReference type="AlphaFoldDB" id="A0A1Y2KWD7"/>
<comment type="caution">
    <text evidence="4">The sequence shown here is derived from an EMBL/GenBank/DDBJ whole genome shotgun (WGS) entry which is preliminary data.</text>
</comment>
<dbReference type="RefSeq" id="WP_085585248.1">
    <property type="nucleotide sequence ID" value="NZ_JFKA01000011.1"/>
</dbReference>
<sequence length="425" mass="46504">MRKIQKSLLVATALSFVGFSADAADLTIWGLQAFNKKADALIEKMATDFGKEKGIDVDYIVVPANVLTERLASAFEGHAAPDVYMQLGQKSQYYAKQGLTQPLDDVLEKLRSMDGGIYESLVPQSMYDGHVHSVPIEVDVVPMYARTDLLKTAGLEIPKTWGELRTAAQAIVKANPQYTGLGLPLSNANDAETDLRMLIWSFGGSMFSKDGSEVTWNTPDTVKAYQYIADMFEEGTIPRSALTWDDAGNNTAYQTGRAAFIMNPPSVYSWMKDNNQELLDNTALINIPSGPGANGRSATMLGSFSWLVSGETEKTDMAKDWLSYFYAPDHYKEIIQATNGRWVPIFPKLTTTMPLFTDNPAFASFDALAKSGLVDGYQGPPSPLASQVYSSKVITKSVQRMLVDGDSAADAVAWAQTQIEEMSAQ</sequence>
<evidence type="ECO:0000313" key="4">
    <source>
        <dbReference type="EMBL" id="OSQ36435.1"/>
    </source>
</evidence>
<comment type="similarity">
    <text evidence="2">Belongs to the bacterial solute-binding protein 1 family.</text>
</comment>
<feature type="signal peptide" evidence="3">
    <location>
        <begin position="1"/>
        <end position="23"/>
    </location>
</feature>
<dbReference type="Gene3D" id="3.40.190.10">
    <property type="entry name" value="Periplasmic binding protein-like II"/>
    <property type="match status" value="1"/>
</dbReference>
<dbReference type="STRING" id="1293891.TMES_18290"/>
<dbReference type="GO" id="GO:0042597">
    <property type="term" value="C:periplasmic space"/>
    <property type="evidence" value="ECO:0007669"/>
    <property type="project" value="UniProtKB-SubCell"/>
</dbReference>
<dbReference type="SUPFAM" id="SSF53850">
    <property type="entry name" value="Periplasmic binding protein-like II"/>
    <property type="match status" value="1"/>
</dbReference>